<evidence type="ECO:0000256" key="2">
    <source>
        <dbReference type="ARBA" id="ARBA00008644"/>
    </source>
</evidence>
<dbReference type="AlphaFoldDB" id="A0A6G0TPT3"/>
<sequence>MTACHGESILQIANILDQSNFLSKPIRITSKCINLIRPPPFVVNCFRPSHQTQHFMHFWRSQLRITIIWYPVNIMEIGGLKFLMPRTLLTCGRANIIKKPKTFRNCKSKLKINNYQLQSALGINVFKTFLTSDQMKMELESNVNGARGNDMSDAVIFQTYWLNKRDVEFEQDILRNPNSVKCWMRYIDNYKLGPYKKVCVLYERALKQLPGSYKLWHCYLKIRRKYLKTTDNPDYEEVNNVYERALVYMNKMPRIWIEFCTFMLKQPKLTVARRLFDRALRALPITQHVRIWPLYLKFIKESHDPEVAVKIYRRYLKLFPEDSEDYIEYLTTSGRLDEAAVRLSEIVNNDSFVSKHGKSKHQLWNELCNLISKNPLEIKSLNVDAIIRSGLRRYTDQLGHLWNSLADYYIRSGLFERARDIYEEAIQTVTTVRDFTQVYDAYAQFEELSLQKRMEVVHANQNSTEKDDCEIDLRMARLENLIERRLLLLNSVLLRQNPHNVKEWLKRVQLYEGNDVQVINTFTEAVETVDPQKAVGRLHTLWVEFAKFYEKAKQVEEARLVFKKAVLVSYIKVEHLASVWCEWVEMELRHENFNEAMRLMRQATSIPSRKVAYHDDTETVQIRLHKSLKLWSLYLDMEESFGTVKSTMACYDRVIDLRIATPQTIINYGLFLEENNYFEEMFKAYEKGVALFKWPNVFDIWNTYLTKFLDRYGGTKLERARDLFEECLESCPPQFAKCIYLLYAKLEEKHGLGRRAMAVYERATEAVLPEEKFEMFNIYIKKAAEISGIPKTREIYMKALEVLTNNNARTMYLRFAELETKLGEIDRARAIYSHCSQICDPRVTEEFWQTWTSFEVAHGNEDTLREMLRIKRSVQAMYNIQVNMMSAQMMSVISVEPEKSGMKLLEEKALEKIEKPLEPIKFVLGSEQDRLPNEKVINPDEIEFSDDENEDDGDKENEENDDEDMPTKKDVPAELFGNLGAFTE</sequence>
<evidence type="ECO:0000256" key="4">
    <source>
        <dbReference type="ARBA" id="ARBA00022728"/>
    </source>
</evidence>
<evidence type="ECO:0000256" key="3">
    <source>
        <dbReference type="ARBA" id="ARBA00022664"/>
    </source>
</evidence>
<feature type="domain" description="Pre-mRNA-splicing factor Syf1-like N-terminal HAT-repeats" evidence="11">
    <location>
        <begin position="166"/>
        <end position="321"/>
    </location>
</feature>
<dbReference type="FunFam" id="1.25.40.10:FF:000137">
    <property type="entry name" value="Pre-mRNA-splicing factor syf1"/>
    <property type="match status" value="1"/>
</dbReference>
<accession>A0A6G0TPT3</accession>
<keyword evidence="6" id="KW-0508">mRNA splicing</keyword>
<dbReference type="FunFam" id="1.25.40.10:FF:001071">
    <property type="entry name" value="pre-mRNA-splicing factor SYF1-like"/>
    <property type="match status" value="1"/>
</dbReference>
<evidence type="ECO:0000256" key="7">
    <source>
        <dbReference type="ARBA" id="ARBA00023242"/>
    </source>
</evidence>
<evidence type="ECO:0000313" key="13">
    <source>
        <dbReference type="Proteomes" id="UP000475862"/>
    </source>
</evidence>
<organism evidence="12 13">
    <name type="scientific">Aphis glycines</name>
    <name type="common">Soybean aphid</name>
    <dbReference type="NCBI Taxonomy" id="307491"/>
    <lineage>
        <taxon>Eukaryota</taxon>
        <taxon>Metazoa</taxon>
        <taxon>Ecdysozoa</taxon>
        <taxon>Arthropoda</taxon>
        <taxon>Hexapoda</taxon>
        <taxon>Insecta</taxon>
        <taxon>Pterygota</taxon>
        <taxon>Neoptera</taxon>
        <taxon>Paraneoptera</taxon>
        <taxon>Hemiptera</taxon>
        <taxon>Sternorrhyncha</taxon>
        <taxon>Aphidomorpha</taxon>
        <taxon>Aphidoidea</taxon>
        <taxon>Aphididae</taxon>
        <taxon>Aphidini</taxon>
        <taxon>Aphis</taxon>
        <taxon>Aphis</taxon>
    </lineage>
</organism>
<keyword evidence="5" id="KW-0677">Repeat</keyword>
<dbReference type="Pfam" id="PF23231">
    <property type="entry name" value="HAT_Syf1_CNRKL1_C"/>
    <property type="match status" value="1"/>
</dbReference>
<dbReference type="PANTHER" id="PTHR11246">
    <property type="entry name" value="PRE-MRNA SPLICING FACTOR"/>
    <property type="match status" value="1"/>
</dbReference>
<evidence type="ECO:0000259" key="10">
    <source>
        <dbReference type="Pfam" id="PF23231"/>
    </source>
</evidence>
<comment type="similarity">
    <text evidence="2">Belongs to the crooked-neck family.</text>
</comment>
<feature type="region of interest" description="Disordered" evidence="8">
    <location>
        <begin position="928"/>
        <end position="984"/>
    </location>
</feature>
<dbReference type="PANTHER" id="PTHR11246:SF5">
    <property type="entry name" value="PRE-MRNA-SPLICING FACTOR SYF1"/>
    <property type="match status" value="1"/>
</dbReference>
<evidence type="ECO:0000256" key="1">
    <source>
        <dbReference type="ARBA" id="ARBA00004123"/>
    </source>
</evidence>
<feature type="domain" description="Pre-mRNA-splicing factor Syf1/CRNKL1-like C-terminal HAT-repeats" evidence="10">
    <location>
        <begin position="531"/>
        <end position="900"/>
    </location>
</feature>
<dbReference type="Pfam" id="PF23233">
    <property type="entry name" value="HAT_Syf1_CNRKL1_N"/>
    <property type="match status" value="1"/>
</dbReference>
<dbReference type="InterPro" id="IPR003107">
    <property type="entry name" value="HAT"/>
</dbReference>
<evidence type="ECO:0000259" key="9">
    <source>
        <dbReference type="Pfam" id="PF23220"/>
    </source>
</evidence>
<dbReference type="GO" id="GO:0071014">
    <property type="term" value="C:post-mRNA release spliceosomal complex"/>
    <property type="evidence" value="ECO:0007669"/>
    <property type="project" value="TreeGrafter"/>
</dbReference>
<proteinExistence type="inferred from homology"/>
<evidence type="ECO:0000259" key="11">
    <source>
        <dbReference type="Pfam" id="PF23233"/>
    </source>
</evidence>
<name>A0A6G0TPT3_APHGL</name>
<dbReference type="FunFam" id="1.25.40.10:FF:000182">
    <property type="entry name" value="Pre-mRNA-splicing factor SYF1"/>
    <property type="match status" value="1"/>
</dbReference>
<dbReference type="InterPro" id="IPR045075">
    <property type="entry name" value="Syf1-like"/>
</dbReference>
<keyword evidence="3" id="KW-0507">mRNA processing</keyword>
<feature type="compositionally biased region" description="Acidic residues" evidence="8">
    <location>
        <begin position="940"/>
        <end position="964"/>
    </location>
</feature>
<gene>
    <name evidence="12" type="ORF">AGLY_007320</name>
</gene>
<dbReference type="InterPro" id="IPR056350">
    <property type="entry name" value="HAT_Syf1_central"/>
</dbReference>
<dbReference type="GO" id="GO:0000349">
    <property type="term" value="P:generation of catalytic spliceosome for first transesterification step"/>
    <property type="evidence" value="ECO:0007669"/>
    <property type="project" value="TreeGrafter"/>
</dbReference>
<evidence type="ECO:0000256" key="8">
    <source>
        <dbReference type="SAM" id="MobiDB-lite"/>
    </source>
</evidence>
<protein>
    <recommendedName>
        <fullName evidence="14">Suppressor of forked domain-containing protein</fullName>
    </recommendedName>
</protein>
<keyword evidence="4" id="KW-0747">Spliceosome</keyword>
<dbReference type="Proteomes" id="UP000475862">
    <property type="component" value="Unassembled WGS sequence"/>
</dbReference>
<dbReference type="Gene3D" id="1.25.40.10">
    <property type="entry name" value="Tetratricopeptide repeat domain"/>
    <property type="match status" value="5"/>
</dbReference>
<dbReference type="FunFam" id="1.25.40.10:FF:000023">
    <property type="entry name" value="Pre-mRNA-splicing factor SYF1"/>
    <property type="match status" value="1"/>
</dbReference>
<dbReference type="GO" id="GO:0071007">
    <property type="term" value="C:U2-type catalytic step 2 spliceosome"/>
    <property type="evidence" value="ECO:0007669"/>
    <property type="project" value="TreeGrafter"/>
</dbReference>
<dbReference type="EMBL" id="VYZN01000023">
    <property type="protein sequence ID" value="KAE9536531.1"/>
    <property type="molecule type" value="Genomic_DNA"/>
</dbReference>
<dbReference type="InterPro" id="IPR055433">
    <property type="entry name" value="HAT_Syf1-like_N"/>
</dbReference>
<comment type="subcellular location">
    <subcellularLocation>
        <location evidence="1">Nucleus</location>
    </subcellularLocation>
</comment>
<evidence type="ECO:0000256" key="6">
    <source>
        <dbReference type="ARBA" id="ARBA00023187"/>
    </source>
</evidence>
<dbReference type="SMART" id="SM00386">
    <property type="entry name" value="HAT"/>
    <property type="match status" value="11"/>
</dbReference>
<dbReference type="SUPFAM" id="SSF48452">
    <property type="entry name" value="TPR-like"/>
    <property type="match status" value="4"/>
</dbReference>
<dbReference type="OrthoDB" id="10067343at2759"/>
<reference evidence="12 13" key="1">
    <citation type="submission" date="2019-08" db="EMBL/GenBank/DDBJ databases">
        <title>The genome of the soybean aphid Biotype 1, its phylome, world population structure and adaptation to the North American continent.</title>
        <authorList>
            <person name="Giordano R."/>
            <person name="Donthu R.K."/>
            <person name="Hernandez A.G."/>
            <person name="Wright C.L."/>
            <person name="Zimin A.V."/>
        </authorList>
    </citation>
    <scope>NUCLEOTIDE SEQUENCE [LARGE SCALE GENOMIC DNA]</scope>
    <source>
        <tissue evidence="12">Whole aphids</tissue>
    </source>
</reference>
<keyword evidence="7" id="KW-0539">Nucleus</keyword>
<keyword evidence="13" id="KW-1185">Reference proteome</keyword>
<comment type="caution">
    <text evidence="12">The sequence shown here is derived from an EMBL/GenBank/DDBJ whole genome shotgun (WGS) entry which is preliminary data.</text>
</comment>
<feature type="domain" description="Pre-mRNA-splicing factor SYF1 central HAT repeats" evidence="9">
    <location>
        <begin position="324"/>
        <end position="529"/>
    </location>
</feature>
<dbReference type="Pfam" id="PF23220">
    <property type="entry name" value="HAT_Syf1_M"/>
    <property type="match status" value="1"/>
</dbReference>
<dbReference type="FunFam" id="1.25.40.10:FF:000411">
    <property type="entry name" value="pre-mRNA-splicing factor SYF1"/>
    <property type="match status" value="1"/>
</dbReference>
<evidence type="ECO:0000256" key="5">
    <source>
        <dbReference type="ARBA" id="ARBA00022737"/>
    </source>
</evidence>
<dbReference type="InterPro" id="IPR055430">
    <property type="entry name" value="HAT_Syf1_CNRKL1_C"/>
</dbReference>
<evidence type="ECO:0000313" key="12">
    <source>
        <dbReference type="EMBL" id="KAE9536531.1"/>
    </source>
</evidence>
<dbReference type="InterPro" id="IPR011990">
    <property type="entry name" value="TPR-like_helical_dom_sf"/>
</dbReference>
<dbReference type="GO" id="GO:0000974">
    <property type="term" value="C:Prp19 complex"/>
    <property type="evidence" value="ECO:0007669"/>
    <property type="project" value="TreeGrafter"/>
</dbReference>
<evidence type="ECO:0008006" key="14">
    <source>
        <dbReference type="Google" id="ProtNLM"/>
    </source>
</evidence>